<dbReference type="InterPro" id="IPR007339">
    <property type="entry name" value="RclC-like"/>
</dbReference>
<evidence type="ECO:0000256" key="1">
    <source>
        <dbReference type="SAM" id="Phobius"/>
    </source>
</evidence>
<protein>
    <recommendedName>
        <fullName evidence="3">DUF417 family protein</fullName>
    </recommendedName>
</protein>
<feature type="transmembrane region" description="Helical" evidence="1">
    <location>
        <begin position="64"/>
        <end position="89"/>
    </location>
</feature>
<keyword evidence="1" id="KW-0472">Membrane</keyword>
<gene>
    <name evidence="2" type="ORF">AVDCRST_MAG90-1552</name>
</gene>
<feature type="transmembrane region" description="Helical" evidence="1">
    <location>
        <begin position="137"/>
        <end position="158"/>
    </location>
</feature>
<evidence type="ECO:0000313" key="2">
    <source>
        <dbReference type="EMBL" id="CAA9319475.1"/>
    </source>
</evidence>
<dbReference type="EMBL" id="CADCUC010000178">
    <property type="protein sequence ID" value="CAA9319475.1"/>
    <property type="molecule type" value="Genomic_DNA"/>
</dbReference>
<keyword evidence="1" id="KW-0812">Transmembrane</keyword>
<evidence type="ECO:0008006" key="3">
    <source>
        <dbReference type="Google" id="ProtNLM"/>
    </source>
</evidence>
<dbReference type="PANTHER" id="PTHR40106:SF1">
    <property type="entry name" value="INNER MEMBRANE PROTEIN RCLC"/>
    <property type="match status" value="1"/>
</dbReference>
<dbReference type="GO" id="GO:1901530">
    <property type="term" value="P:response to hypochlorite"/>
    <property type="evidence" value="ECO:0007669"/>
    <property type="project" value="TreeGrafter"/>
</dbReference>
<dbReference type="GO" id="GO:0005886">
    <property type="term" value="C:plasma membrane"/>
    <property type="evidence" value="ECO:0007669"/>
    <property type="project" value="TreeGrafter"/>
</dbReference>
<dbReference type="PANTHER" id="PTHR40106">
    <property type="entry name" value="INNER MEMBRANE PROTEIN RCLC"/>
    <property type="match status" value="1"/>
</dbReference>
<keyword evidence="1" id="KW-1133">Transmembrane helix</keyword>
<name>A0A6J4L146_9HYPH</name>
<feature type="transmembrane region" description="Helical" evidence="1">
    <location>
        <begin position="96"/>
        <end position="117"/>
    </location>
</feature>
<proteinExistence type="predicted"/>
<accession>A0A6J4L146</accession>
<feature type="transmembrane region" description="Helical" evidence="1">
    <location>
        <begin position="24"/>
        <end position="44"/>
    </location>
</feature>
<reference evidence="2" key="1">
    <citation type="submission" date="2020-02" db="EMBL/GenBank/DDBJ databases">
        <authorList>
            <person name="Meier V. D."/>
        </authorList>
    </citation>
    <scope>NUCLEOTIDE SEQUENCE</scope>
    <source>
        <strain evidence="2">AVDCRST_MAG90</strain>
    </source>
</reference>
<dbReference type="Pfam" id="PF04224">
    <property type="entry name" value="DUF417"/>
    <property type="match status" value="1"/>
</dbReference>
<sequence length="168" mass="17681">MAPIALDRDVTESSSSFEATAGQFLRFAMVFLFLSFGAHKFTAYEANAIAPFVSNSPLTSWLNAFGRQGASVIVGVAELAFGLLLAVGLWRPASGFAIAGAVGSVITYLTTLSFMLTTPDVFSPDGPPILSGTVGQFLVKDVVLLAVSVLLLAQGLALRQSLAQRHSR</sequence>
<organism evidence="2">
    <name type="scientific">uncultured Microvirga sp</name>
    <dbReference type="NCBI Taxonomy" id="412392"/>
    <lineage>
        <taxon>Bacteria</taxon>
        <taxon>Pseudomonadati</taxon>
        <taxon>Pseudomonadota</taxon>
        <taxon>Alphaproteobacteria</taxon>
        <taxon>Hyphomicrobiales</taxon>
        <taxon>Methylobacteriaceae</taxon>
        <taxon>Microvirga</taxon>
        <taxon>environmental samples</taxon>
    </lineage>
</organism>
<dbReference type="AlphaFoldDB" id="A0A6J4L146"/>